<dbReference type="AlphaFoldDB" id="A0A836BCF8"/>
<dbReference type="PANTHER" id="PTHR24124:SF14">
    <property type="entry name" value="CHROMOSOME UNDETERMINED SCAFFOLD_25, WHOLE GENOME SHOTGUN SEQUENCE"/>
    <property type="match status" value="1"/>
</dbReference>
<evidence type="ECO:0000256" key="2">
    <source>
        <dbReference type="ARBA" id="ARBA00023043"/>
    </source>
</evidence>
<dbReference type="GO" id="GO:0010468">
    <property type="term" value="P:regulation of gene expression"/>
    <property type="evidence" value="ECO:0007669"/>
    <property type="project" value="TreeGrafter"/>
</dbReference>
<organism evidence="5 6">
    <name type="scientific">Chlamydomonas schloesseri</name>
    <dbReference type="NCBI Taxonomy" id="2026947"/>
    <lineage>
        <taxon>Eukaryota</taxon>
        <taxon>Viridiplantae</taxon>
        <taxon>Chlorophyta</taxon>
        <taxon>core chlorophytes</taxon>
        <taxon>Chlorophyceae</taxon>
        <taxon>CS clade</taxon>
        <taxon>Chlamydomonadales</taxon>
        <taxon>Chlamydomonadaceae</taxon>
        <taxon>Chlamydomonas</taxon>
    </lineage>
</organism>
<evidence type="ECO:0000256" key="4">
    <source>
        <dbReference type="SAM" id="MobiDB-lite"/>
    </source>
</evidence>
<keyword evidence="6" id="KW-1185">Reference proteome</keyword>
<protein>
    <recommendedName>
        <fullName evidence="7">DUF4145 domain-containing protein</fullName>
    </recommendedName>
</protein>
<dbReference type="GO" id="GO:0005634">
    <property type="term" value="C:nucleus"/>
    <property type="evidence" value="ECO:0007669"/>
    <property type="project" value="TreeGrafter"/>
</dbReference>
<name>A0A836BCF8_9CHLO</name>
<dbReference type="Pfam" id="PF00023">
    <property type="entry name" value="Ank"/>
    <property type="match status" value="1"/>
</dbReference>
<gene>
    <name evidence="5" type="ORF">HYH02_001994</name>
</gene>
<dbReference type="Pfam" id="PF12796">
    <property type="entry name" value="Ank_2"/>
    <property type="match status" value="1"/>
</dbReference>
<evidence type="ECO:0000313" key="5">
    <source>
        <dbReference type="EMBL" id="KAG2453785.1"/>
    </source>
</evidence>
<dbReference type="InterPro" id="IPR002110">
    <property type="entry name" value="Ankyrin_rpt"/>
</dbReference>
<dbReference type="PROSITE" id="PS50088">
    <property type="entry name" value="ANK_REPEAT"/>
    <property type="match status" value="3"/>
</dbReference>
<dbReference type="PANTHER" id="PTHR24124">
    <property type="entry name" value="ANKYRIN REPEAT FAMILY A"/>
    <property type="match status" value="1"/>
</dbReference>
<feature type="repeat" description="ANK" evidence="3">
    <location>
        <begin position="697"/>
        <end position="718"/>
    </location>
</feature>
<feature type="repeat" description="ANK" evidence="3">
    <location>
        <begin position="735"/>
        <end position="767"/>
    </location>
</feature>
<dbReference type="Gene3D" id="1.25.40.20">
    <property type="entry name" value="Ankyrin repeat-containing domain"/>
    <property type="match status" value="2"/>
</dbReference>
<dbReference type="InterPro" id="IPR036770">
    <property type="entry name" value="Ankyrin_rpt-contain_sf"/>
</dbReference>
<keyword evidence="2 3" id="KW-0040">ANK repeat</keyword>
<feature type="repeat" description="ANK" evidence="3">
    <location>
        <begin position="768"/>
        <end position="800"/>
    </location>
</feature>
<comment type="caution">
    <text evidence="5">The sequence shown here is derived from an EMBL/GenBank/DDBJ whole genome shotgun (WGS) entry which is preliminary data.</text>
</comment>
<feature type="region of interest" description="Disordered" evidence="4">
    <location>
        <begin position="586"/>
        <end position="611"/>
    </location>
</feature>
<feature type="region of interest" description="Disordered" evidence="4">
    <location>
        <begin position="163"/>
        <end position="249"/>
    </location>
</feature>
<feature type="compositionally biased region" description="Low complexity" evidence="4">
    <location>
        <begin position="185"/>
        <end position="211"/>
    </location>
</feature>
<reference evidence="5" key="1">
    <citation type="journal article" date="2020" name="bioRxiv">
        <title>Comparative genomics of Chlamydomonas.</title>
        <authorList>
            <person name="Craig R.J."/>
            <person name="Hasan A.R."/>
            <person name="Ness R.W."/>
            <person name="Keightley P.D."/>
        </authorList>
    </citation>
    <scope>NUCLEOTIDE SEQUENCE</scope>
    <source>
        <strain evidence="5">CCAP 11/173</strain>
    </source>
</reference>
<dbReference type="PROSITE" id="PS50297">
    <property type="entry name" value="ANK_REP_REGION"/>
    <property type="match status" value="3"/>
</dbReference>
<evidence type="ECO:0000313" key="6">
    <source>
        <dbReference type="Proteomes" id="UP000613740"/>
    </source>
</evidence>
<dbReference type="Proteomes" id="UP000613740">
    <property type="component" value="Unassembled WGS sequence"/>
</dbReference>
<dbReference type="SUPFAM" id="SSF48403">
    <property type="entry name" value="Ankyrin repeat"/>
    <property type="match status" value="1"/>
</dbReference>
<dbReference type="EMBL" id="JAEHOD010000003">
    <property type="protein sequence ID" value="KAG2453785.1"/>
    <property type="molecule type" value="Genomic_DNA"/>
</dbReference>
<evidence type="ECO:0008006" key="7">
    <source>
        <dbReference type="Google" id="ProtNLM"/>
    </source>
</evidence>
<dbReference type="Pfam" id="PF13637">
    <property type="entry name" value="Ank_4"/>
    <property type="match status" value="1"/>
</dbReference>
<evidence type="ECO:0000256" key="3">
    <source>
        <dbReference type="PROSITE-ProRule" id="PRU00023"/>
    </source>
</evidence>
<feature type="region of interest" description="Disordered" evidence="4">
    <location>
        <begin position="506"/>
        <end position="528"/>
    </location>
</feature>
<dbReference type="PRINTS" id="PR01415">
    <property type="entry name" value="ANKYRIN"/>
</dbReference>
<dbReference type="OrthoDB" id="7729168at2759"/>
<accession>A0A836BCF8</accession>
<keyword evidence="1" id="KW-0677">Repeat</keyword>
<proteinExistence type="predicted"/>
<dbReference type="SMART" id="SM00248">
    <property type="entry name" value="ANK"/>
    <property type="match status" value="5"/>
</dbReference>
<sequence length="863" mass="85940">MERTLKEDLQDDLQVLIDLIQHSCKPHPRPPRAGMKTLIVQGRILAEAIAQDALFQLDPEPAAADPAAAASRPDLVELINRLREHHGNSLLGPALHVLRTLGNTAVHLDRDSARLTDAEIGDAAAVCCRLVVHVVDAYMHMCANLHRHDETQEALAQPLQETPVAPIPAPNVLMRPREQSPTAPPAANAAAATPASASGSVGSGSAPRVAGHVLGNGRNATGPGMAAATPSARRVSGSGHAMGNSDEDGEDDIVYTVSGGRCLSVGGGSGGRTHGGSMDGGPDKRVPYSLVPPDWAAGATGFGVAVVSAADAALDAVQGPGHGAAAPGSRSWWPAMGPADAAAAAASAAPTALSSVHVQSPIHMLRRPAAVDAAAVAADAAASGGFAHAPYAAEAASRPAAPQQAASVTDWLEAFSLRPAAAAAGAAPAVGTGQHSNSGGGASDAGAHHMAPYMVPPAAFPVAASSSAATAHLHTGYANGSAAPPADAWAASSAVQAARAYYQHTPAPLQPGAGPQLAGSSPTRRSPLTLMADPHQVLGGAGAGQPHAAHMAQPAAARGASPPPVPFVIPCPMPGSGNSPLREALAQPTHAPVAGAATAGSGSGGAAGAGTVMSPAEASKRLVQLCATAQAPSAAKVMKLLAAGATLATTDKSGMNALHMACYWGHAEAAGLLLGSGNASGGRAGAAAAAAAVADREGRTPLWVASQRGHVELVRLLLAQSGGEGGVDVNAANSSGVTPLRVAAAQGHTEVVAALLAAGAAPDRADKDAFTPLYVACARSHLEVVRLLLSAGAPADRCDKAGRTPLWAALHPGGSAKAEACPERRSAVVRALLAAGADVHLLPDVRDRDYCWQVLAQSIAAGE</sequence>
<evidence type="ECO:0000256" key="1">
    <source>
        <dbReference type="ARBA" id="ARBA00022737"/>
    </source>
</evidence>